<dbReference type="RefSeq" id="WP_108512562.1">
    <property type="nucleotide sequence ID" value="NZ_JAZHRV010000001.1"/>
</dbReference>
<keyword evidence="6" id="KW-1185">Reference proteome</keyword>
<dbReference type="InterPro" id="IPR019887">
    <property type="entry name" value="Tscrpt_reg_AsnC/Lrp_C"/>
</dbReference>
<dbReference type="InterPro" id="IPR000485">
    <property type="entry name" value="AsnC-type_HTH_dom"/>
</dbReference>
<dbReference type="PROSITE" id="PS50956">
    <property type="entry name" value="HTH_ASNC_2"/>
    <property type="match status" value="1"/>
</dbReference>
<dbReference type="SUPFAM" id="SSF46785">
    <property type="entry name" value="Winged helix' DNA-binding domain"/>
    <property type="match status" value="1"/>
</dbReference>
<keyword evidence="3" id="KW-0804">Transcription</keyword>
<proteinExistence type="predicted"/>
<dbReference type="InterPro" id="IPR036388">
    <property type="entry name" value="WH-like_DNA-bd_sf"/>
</dbReference>
<evidence type="ECO:0000313" key="5">
    <source>
        <dbReference type="EMBL" id="MEH2559273.1"/>
    </source>
</evidence>
<evidence type="ECO:0000256" key="1">
    <source>
        <dbReference type="ARBA" id="ARBA00023015"/>
    </source>
</evidence>
<dbReference type="PANTHER" id="PTHR30154:SF34">
    <property type="entry name" value="TRANSCRIPTIONAL REGULATOR AZLB"/>
    <property type="match status" value="1"/>
</dbReference>
<comment type="caution">
    <text evidence="5">The sequence shown here is derived from an EMBL/GenBank/DDBJ whole genome shotgun (WGS) entry which is preliminary data.</text>
</comment>
<dbReference type="PRINTS" id="PR00033">
    <property type="entry name" value="HTHASNC"/>
</dbReference>
<dbReference type="PANTHER" id="PTHR30154">
    <property type="entry name" value="LEUCINE-RESPONSIVE REGULATORY PROTEIN"/>
    <property type="match status" value="1"/>
</dbReference>
<gene>
    <name evidence="5" type="ORF">V1286_006802</name>
</gene>
<evidence type="ECO:0000259" key="4">
    <source>
        <dbReference type="PROSITE" id="PS50956"/>
    </source>
</evidence>
<evidence type="ECO:0000256" key="2">
    <source>
        <dbReference type="ARBA" id="ARBA00023125"/>
    </source>
</evidence>
<keyword evidence="1" id="KW-0805">Transcription regulation</keyword>
<organism evidence="5 6">
    <name type="scientific">Bradyrhizobium algeriense</name>
    <dbReference type="NCBI Taxonomy" id="634784"/>
    <lineage>
        <taxon>Bacteria</taxon>
        <taxon>Pseudomonadati</taxon>
        <taxon>Pseudomonadota</taxon>
        <taxon>Alphaproteobacteria</taxon>
        <taxon>Hyphomicrobiales</taxon>
        <taxon>Nitrobacteraceae</taxon>
        <taxon>Bradyrhizobium</taxon>
    </lineage>
</organism>
<protein>
    <submittedName>
        <fullName evidence="5">Lrp/AsnC family leucine-responsive transcriptional regulator</fullName>
    </submittedName>
</protein>
<evidence type="ECO:0000256" key="3">
    <source>
        <dbReference type="ARBA" id="ARBA00023163"/>
    </source>
</evidence>
<feature type="domain" description="HTH asnC-type" evidence="4">
    <location>
        <begin position="4"/>
        <end position="65"/>
    </location>
</feature>
<reference evidence="5 6" key="1">
    <citation type="submission" date="2024-02" db="EMBL/GenBank/DDBJ databases">
        <title>Adaptive strategies in a cosmopolitan and abundant soil bacterium.</title>
        <authorList>
            <person name="Carini P."/>
        </authorList>
    </citation>
    <scope>NUCLEOTIDE SEQUENCE [LARGE SCALE GENOMIC DNA]</scope>
    <source>
        <strain evidence="5 6">AZCC 1608</strain>
    </source>
</reference>
<dbReference type="EMBL" id="JAZHRV010000001">
    <property type="protein sequence ID" value="MEH2559273.1"/>
    <property type="molecule type" value="Genomic_DNA"/>
</dbReference>
<evidence type="ECO:0000313" key="6">
    <source>
        <dbReference type="Proteomes" id="UP001364224"/>
    </source>
</evidence>
<dbReference type="Proteomes" id="UP001364224">
    <property type="component" value="Unassembled WGS sequence"/>
</dbReference>
<dbReference type="SUPFAM" id="SSF54909">
    <property type="entry name" value="Dimeric alpha+beta barrel"/>
    <property type="match status" value="1"/>
</dbReference>
<dbReference type="InterPro" id="IPR011008">
    <property type="entry name" value="Dimeric_a/b-barrel"/>
</dbReference>
<dbReference type="Gene3D" id="3.30.70.920">
    <property type="match status" value="1"/>
</dbReference>
<dbReference type="Gene3D" id="1.10.10.10">
    <property type="entry name" value="Winged helix-like DNA-binding domain superfamily/Winged helix DNA-binding domain"/>
    <property type="match status" value="1"/>
</dbReference>
<name>A0ABU8BL34_9BRAD</name>
<keyword evidence="2" id="KW-0238">DNA-binding</keyword>
<dbReference type="Pfam" id="PF01037">
    <property type="entry name" value="AsnC_trans_reg"/>
    <property type="match status" value="1"/>
</dbReference>
<dbReference type="InterPro" id="IPR036390">
    <property type="entry name" value="WH_DNA-bd_sf"/>
</dbReference>
<accession>A0ABU8BL34</accession>
<dbReference type="InterPro" id="IPR019888">
    <property type="entry name" value="Tscrpt_reg_AsnC-like"/>
</dbReference>
<sequence>MAKLDDTDRQLLMLLQEDDRQPLAALSEKIGVAVSTINDRIKRLVRSGIISGFHAHVAPEAAGLNLLAFIMVGWSNPKVEAIFLEKVKASPDVLECHHVTGAWNHLLKVRVGTTRDLERFLSETIKAVDGVERTETLITLSSAKETWKVSLEAAPS</sequence>
<dbReference type="Pfam" id="PF13412">
    <property type="entry name" value="HTH_24"/>
    <property type="match status" value="1"/>
</dbReference>
<dbReference type="SMART" id="SM00344">
    <property type="entry name" value="HTH_ASNC"/>
    <property type="match status" value="1"/>
</dbReference>